<feature type="signal peptide" evidence="6">
    <location>
        <begin position="1"/>
        <end position="22"/>
    </location>
</feature>
<gene>
    <name evidence="8" type="ORF">QNA08_11820</name>
</gene>
<comment type="similarity">
    <text evidence="5">Belongs to the Omp25/RopB family.</text>
</comment>
<proteinExistence type="inferred from homology"/>
<comment type="subcellular location">
    <subcellularLocation>
        <location evidence="1">Cell outer membrane</location>
    </subcellularLocation>
</comment>
<comment type="caution">
    <text evidence="8">The sequence shown here is derived from an EMBL/GenBank/DDBJ whole genome shotgun (WGS) entry which is preliminary data.</text>
</comment>
<feature type="chain" id="PRO_5047452800" evidence="6">
    <location>
        <begin position="23"/>
        <end position="211"/>
    </location>
</feature>
<dbReference type="PANTHER" id="PTHR34001">
    <property type="entry name" value="BLL7405 PROTEIN"/>
    <property type="match status" value="1"/>
</dbReference>
<dbReference type="InterPro" id="IPR027385">
    <property type="entry name" value="Beta-barrel_OMP"/>
</dbReference>
<keyword evidence="4" id="KW-0998">Cell outer membrane</keyword>
<evidence type="ECO:0000256" key="3">
    <source>
        <dbReference type="ARBA" id="ARBA00023136"/>
    </source>
</evidence>
<keyword evidence="3" id="KW-0472">Membrane</keyword>
<dbReference type="Pfam" id="PF13505">
    <property type="entry name" value="OMP_b-brl"/>
    <property type="match status" value="1"/>
</dbReference>
<dbReference type="SUPFAM" id="SSF56925">
    <property type="entry name" value="OMPA-like"/>
    <property type="match status" value="1"/>
</dbReference>
<dbReference type="InterPro" id="IPR011250">
    <property type="entry name" value="OMP/PagP_B-barrel"/>
</dbReference>
<evidence type="ECO:0000256" key="6">
    <source>
        <dbReference type="SAM" id="SignalP"/>
    </source>
</evidence>
<reference evidence="8 9" key="1">
    <citation type="submission" date="2023-05" db="EMBL/GenBank/DDBJ databases">
        <title>Chelatococcus sp. nov., a moderately thermophilic bacterium isolated from hot spring microbial mat.</title>
        <authorList>
            <person name="Hu C.-J."/>
            <person name="Li W.-J."/>
        </authorList>
    </citation>
    <scope>NUCLEOTIDE SEQUENCE [LARGE SCALE GENOMIC DNA]</scope>
    <source>
        <strain evidence="8 9">SYSU G07232</strain>
    </source>
</reference>
<sequence length="211" mass="22247">MTFTRPLTLAAAGILAAAQAFAADLPRRTTYVAPAYTPPVFTWTGGYAGLHGGFVQKRATGLKNQNGFAGGAQLGYNYQMGGFVVGGELEASYLGGGKSKRNAASLVSIEQKWLGAAKLRAGVALDRTLIFATAGVATSKFDVQGVGNKDKWKTGYLLGAGVEHAFTDNLTLKAEYNYLRFGDQKVALAGGGVRKSELSDHVVKAGLNYKF</sequence>
<name>A0ABT7AHT9_9HYPH</name>
<evidence type="ECO:0000313" key="9">
    <source>
        <dbReference type="Proteomes" id="UP001321492"/>
    </source>
</evidence>
<evidence type="ECO:0000256" key="5">
    <source>
        <dbReference type="ARBA" id="ARBA00038306"/>
    </source>
</evidence>
<protein>
    <submittedName>
        <fullName evidence="8">Porin family protein</fullName>
    </submittedName>
</protein>
<evidence type="ECO:0000313" key="8">
    <source>
        <dbReference type="EMBL" id="MDJ1158923.1"/>
    </source>
</evidence>
<feature type="domain" description="Outer membrane protein beta-barrel" evidence="7">
    <location>
        <begin position="9"/>
        <end position="211"/>
    </location>
</feature>
<organism evidence="8 9">
    <name type="scientific">Chelatococcus albus</name>
    <dbReference type="NCBI Taxonomy" id="3047466"/>
    <lineage>
        <taxon>Bacteria</taxon>
        <taxon>Pseudomonadati</taxon>
        <taxon>Pseudomonadota</taxon>
        <taxon>Alphaproteobacteria</taxon>
        <taxon>Hyphomicrobiales</taxon>
        <taxon>Chelatococcaceae</taxon>
        <taxon>Chelatococcus</taxon>
    </lineage>
</organism>
<dbReference type="Proteomes" id="UP001321492">
    <property type="component" value="Unassembled WGS sequence"/>
</dbReference>
<accession>A0ABT7AHT9</accession>
<keyword evidence="9" id="KW-1185">Reference proteome</keyword>
<dbReference type="EMBL" id="JASJEV010000006">
    <property type="protein sequence ID" value="MDJ1158923.1"/>
    <property type="molecule type" value="Genomic_DNA"/>
</dbReference>
<evidence type="ECO:0000259" key="7">
    <source>
        <dbReference type="Pfam" id="PF13505"/>
    </source>
</evidence>
<keyword evidence="2 6" id="KW-0732">Signal</keyword>
<evidence type="ECO:0000256" key="1">
    <source>
        <dbReference type="ARBA" id="ARBA00004442"/>
    </source>
</evidence>
<dbReference type="PANTHER" id="PTHR34001:SF3">
    <property type="entry name" value="BLL7405 PROTEIN"/>
    <property type="match status" value="1"/>
</dbReference>
<dbReference type="InterPro" id="IPR051692">
    <property type="entry name" value="OMP-like"/>
</dbReference>
<evidence type="ECO:0000256" key="4">
    <source>
        <dbReference type="ARBA" id="ARBA00023237"/>
    </source>
</evidence>
<evidence type="ECO:0000256" key="2">
    <source>
        <dbReference type="ARBA" id="ARBA00022729"/>
    </source>
</evidence>
<dbReference type="Gene3D" id="2.40.160.20">
    <property type="match status" value="1"/>
</dbReference>
<dbReference type="RefSeq" id="WP_283740911.1">
    <property type="nucleotide sequence ID" value="NZ_JASJEV010000006.1"/>
</dbReference>